<evidence type="ECO:0000313" key="2">
    <source>
        <dbReference type="Proteomes" id="UP001058744"/>
    </source>
</evidence>
<reference evidence="1" key="1">
    <citation type="submission" date="2022-07" db="EMBL/GenBank/DDBJ databases">
        <title>Complete genome of MD9.</title>
        <authorList>
            <person name="Cao G."/>
        </authorList>
    </citation>
    <scope>NUCLEOTIDE SEQUENCE</scope>
    <source>
        <strain evidence="1">MD9</strain>
    </source>
</reference>
<protein>
    <submittedName>
        <fullName evidence="1">Uncharacterized protein</fullName>
    </submittedName>
</protein>
<dbReference type="RefSeq" id="WP_256382065.1">
    <property type="nucleotide sequence ID" value="NZ_CP101700.1"/>
</dbReference>
<proteinExistence type="predicted"/>
<accession>A0AAJ5LEJ8</accession>
<dbReference type="EMBL" id="CP101700">
    <property type="protein sequence ID" value="UUC20787.1"/>
    <property type="molecule type" value="Genomic_DNA"/>
</dbReference>
<organism evidence="1 2">
    <name type="scientific">Pseudomonas asiatica</name>
    <dbReference type="NCBI Taxonomy" id="2219225"/>
    <lineage>
        <taxon>Bacteria</taxon>
        <taxon>Pseudomonadati</taxon>
        <taxon>Pseudomonadota</taxon>
        <taxon>Gammaproteobacteria</taxon>
        <taxon>Pseudomonadales</taxon>
        <taxon>Pseudomonadaceae</taxon>
        <taxon>Pseudomonas</taxon>
    </lineage>
</organism>
<name>A0AAJ5LEJ8_9PSED</name>
<dbReference type="AlphaFoldDB" id="A0AAJ5LEJ8"/>
<evidence type="ECO:0000313" key="1">
    <source>
        <dbReference type="EMBL" id="UUC20787.1"/>
    </source>
</evidence>
<gene>
    <name evidence="1" type="ORF">NOV18_10020</name>
</gene>
<dbReference type="Proteomes" id="UP001058744">
    <property type="component" value="Chromosome"/>
</dbReference>
<sequence length="53" mass="5980">MDKFGLLFALLVGVAIGWSWAHYTVAAECERLGKFYVGKRTFECVKIEESGHD</sequence>